<dbReference type="EMBL" id="CP061035">
    <property type="protein sequence ID" value="QQV76241.1"/>
    <property type="molecule type" value="Genomic_DNA"/>
</dbReference>
<dbReference type="AlphaFoldDB" id="A0A974S3B3"/>
<reference evidence="3" key="1">
    <citation type="submission" date="2020-09" db="EMBL/GenBank/DDBJ databases">
        <title>Sphingomonas sp., a new species isolated from pork steak.</title>
        <authorList>
            <person name="Heidler von Heilborn D."/>
        </authorList>
    </citation>
    <scope>NUCLEOTIDE SEQUENCE [LARGE SCALE GENOMIC DNA]</scope>
</reference>
<keyword evidence="3" id="KW-1185">Reference proteome</keyword>
<organism evidence="2 3">
    <name type="scientific">Sphingomonas aliaeris</name>
    <dbReference type="NCBI Taxonomy" id="2759526"/>
    <lineage>
        <taxon>Bacteria</taxon>
        <taxon>Pseudomonadati</taxon>
        <taxon>Pseudomonadota</taxon>
        <taxon>Alphaproteobacteria</taxon>
        <taxon>Sphingomonadales</taxon>
        <taxon>Sphingomonadaceae</taxon>
        <taxon>Sphingomonas</taxon>
    </lineage>
</organism>
<proteinExistence type="predicted"/>
<name>A0A974S3B3_9SPHN</name>
<accession>A0A974S3B3</accession>
<sequence length="79" mass="8446">MFGLMIVLAAAQSAAPAYPPAGISRNRAAETKVVCKSEKIVGSTIPRRVCRNVPQDSTEARLSQEALGSQKEYARAGRN</sequence>
<gene>
    <name evidence="2" type="ORF">H5J25_12055</name>
</gene>
<evidence type="ECO:0000313" key="3">
    <source>
        <dbReference type="Proteomes" id="UP000595894"/>
    </source>
</evidence>
<evidence type="ECO:0000256" key="1">
    <source>
        <dbReference type="SAM" id="MobiDB-lite"/>
    </source>
</evidence>
<dbReference type="KEGG" id="sari:H5J25_12055"/>
<dbReference type="RefSeq" id="WP_202091326.1">
    <property type="nucleotide sequence ID" value="NZ_CP061035.1"/>
</dbReference>
<dbReference type="Proteomes" id="UP000595894">
    <property type="component" value="Chromosome"/>
</dbReference>
<evidence type="ECO:0000313" key="2">
    <source>
        <dbReference type="EMBL" id="QQV76241.1"/>
    </source>
</evidence>
<protein>
    <submittedName>
        <fullName evidence="2">Uncharacterized protein</fullName>
    </submittedName>
</protein>
<feature type="region of interest" description="Disordered" evidence="1">
    <location>
        <begin position="52"/>
        <end position="79"/>
    </location>
</feature>